<evidence type="ECO:0000313" key="3">
    <source>
        <dbReference type="EMBL" id="MCU6793148.1"/>
    </source>
</evidence>
<name>A0ABT2UES8_9BACL</name>
<keyword evidence="4" id="KW-1185">Reference proteome</keyword>
<reference evidence="3 4" key="1">
    <citation type="submission" date="2022-09" db="EMBL/GenBank/DDBJ databases">
        <authorList>
            <person name="Han X.L."/>
            <person name="Wang Q."/>
            <person name="Lu T."/>
        </authorList>
    </citation>
    <scope>NUCLEOTIDE SEQUENCE [LARGE SCALE GENOMIC DNA]</scope>
    <source>
        <strain evidence="3 4">WQ 127069</strain>
    </source>
</reference>
<dbReference type="Proteomes" id="UP001652445">
    <property type="component" value="Unassembled WGS sequence"/>
</dbReference>
<dbReference type="GO" id="GO:0016787">
    <property type="term" value="F:hydrolase activity"/>
    <property type="evidence" value="ECO:0007669"/>
    <property type="project" value="UniProtKB-KW"/>
</dbReference>
<protein>
    <submittedName>
        <fullName evidence="3">UxaA family hydrolase</fullName>
    </submittedName>
</protein>
<dbReference type="InterPro" id="IPR013974">
    <property type="entry name" value="SAF"/>
</dbReference>
<dbReference type="Pfam" id="PF08666">
    <property type="entry name" value="SAF"/>
    <property type="match status" value="1"/>
</dbReference>
<dbReference type="InterPro" id="IPR052172">
    <property type="entry name" value="UxaA_altronate/galactarate_dh"/>
</dbReference>
<dbReference type="CDD" id="cd11613">
    <property type="entry name" value="SAF_AH_GD"/>
    <property type="match status" value="1"/>
</dbReference>
<feature type="domain" description="SAF" evidence="2">
    <location>
        <begin position="15"/>
        <end position="90"/>
    </location>
</feature>
<keyword evidence="1" id="KW-0456">Lyase</keyword>
<evidence type="ECO:0000313" key="4">
    <source>
        <dbReference type="Proteomes" id="UP001652445"/>
    </source>
</evidence>
<dbReference type="PANTHER" id="PTHR30536">
    <property type="entry name" value="ALTRONATE/GALACTARATE DEHYDRATASE"/>
    <property type="match status" value="1"/>
</dbReference>
<evidence type="ECO:0000259" key="2">
    <source>
        <dbReference type="SMART" id="SM00858"/>
    </source>
</evidence>
<keyword evidence="3" id="KW-0378">Hydrolase</keyword>
<dbReference type="SMART" id="SM00858">
    <property type="entry name" value="SAF"/>
    <property type="match status" value="1"/>
</dbReference>
<organism evidence="3 4">
    <name type="scientific">Paenibacillus baimaensis</name>
    <dbReference type="NCBI Taxonomy" id="2982185"/>
    <lineage>
        <taxon>Bacteria</taxon>
        <taxon>Bacillati</taxon>
        <taxon>Bacillota</taxon>
        <taxon>Bacilli</taxon>
        <taxon>Bacillales</taxon>
        <taxon>Paenibacillaceae</taxon>
        <taxon>Paenibacillus</taxon>
    </lineage>
</organism>
<dbReference type="InterPro" id="IPR044144">
    <property type="entry name" value="SAF_UxaA/GarD"/>
</dbReference>
<evidence type="ECO:0000256" key="1">
    <source>
        <dbReference type="ARBA" id="ARBA00023239"/>
    </source>
</evidence>
<proteinExistence type="predicted"/>
<dbReference type="Gene3D" id="2.30.130.110">
    <property type="match status" value="1"/>
</dbReference>
<dbReference type="EMBL" id="JAOQIO010000038">
    <property type="protein sequence ID" value="MCU6793148.1"/>
    <property type="molecule type" value="Genomic_DNA"/>
</dbReference>
<comment type="caution">
    <text evidence="3">The sequence shown here is derived from an EMBL/GenBank/DDBJ whole genome shotgun (WGS) entry which is preliminary data.</text>
</comment>
<accession>A0ABT2UES8</accession>
<gene>
    <name evidence="3" type="ORF">OB236_13575</name>
</gene>
<dbReference type="PANTHER" id="PTHR30536:SF5">
    <property type="entry name" value="ALTRONATE DEHYDRATASE"/>
    <property type="match status" value="1"/>
</dbReference>
<sequence>MTENMHRAVMMKKKDNVAMALGDIPAGVAVELRVEDIHFTVTMRDSIAFGHKFAVRPISIEEDIVKYGEVIGMANRNIQEGEHVHVHNLDGKRGRGDQHGA</sequence>